<dbReference type="Pfam" id="PF00651">
    <property type="entry name" value="BTB"/>
    <property type="match status" value="2"/>
</dbReference>
<dbReference type="SMART" id="SM00875">
    <property type="entry name" value="BACK"/>
    <property type="match status" value="1"/>
</dbReference>
<dbReference type="PROSITE" id="PS50144">
    <property type="entry name" value="MATH"/>
    <property type="match status" value="1"/>
</dbReference>
<sequence>MSKPLAERMKHLLSTASVNCPVEIPDVEAAAFKVMLSFIYTEELGELNGDNAMAVLYAVKKYNIPTLVNASLQIPISEFRNVFVALAQARLFELEDFANCCLSYIDKNADDLLKSEEFLQIDQKTLCEIFGRDELQIHEEITIWKACRQNGIECSAENRRAVLGPALFEIRFPLLSSEEFAKDIADNRRQMLGPALFKIRFPLFSEDEFSAKIVPSGILTTDEVTDVEQCHINPNFCWISDAYARAQSHSDCIFQCFEAMFLKDEQNSNDTNARKISANSPVVGVPDVEAAAFKIMLSFIYTDDLSELNGDNAMAVLHAVPSGLLTVEELLGIYQFNSNPYLYCCGVPRLYSLKFPSHGRIFNWNKAKGNRRGTLALQIEKVSEFAGEAFESSRFSDAVDIKGLAWKIEAQIKEKKECTDEKCLGFYIWCDAKEGGPLNCVFSATYRIEAENREAENSIWTCCDCVINQSRICRGFTNFITFEDLMDPSNGFYNREEDKLTLTIDVTVKDEKREKLILDQSKSNGTIEMEIEKVSEFAREINRSEHKHWNCKCSGNVRIVSQKNGVLDEFVDLIFDNKKRLRFVDFISFAELMDPNKGFYNREEDTLTLAIDVTVNGVKTEDNS</sequence>
<proteinExistence type="predicted"/>
<keyword evidence="3" id="KW-1185">Reference proteome</keyword>
<comment type="caution">
    <text evidence="2">The sequence shown here is derived from an EMBL/GenBank/DDBJ whole genome shotgun (WGS) entry which is preliminary data.</text>
</comment>
<protein>
    <recommendedName>
        <fullName evidence="1">MATH domain-containing protein</fullName>
    </recommendedName>
</protein>
<evidence type="ECO:0000259" key="1">
    <source>
        <dbReference type="PROSITE" id="PS50144"/>
    </source>
</evidence>
<dbReference type="AlphaFoldDB" id="A0ABD2M4R8"/>
<dbReference type="Gene3D" id="1.25.40.420">
    <property type="match status" value="1"/>
</dbReference>
<organism evidence="2 3">
    <name type="scientific">Heterodera trifolii</name>
    <dbReference type="NCBI Taxonomy" id="157864"/>
    <lineage>
        <taxon>Eukaryota</taxon>
        <taxon>Metazoa</taxon>
        <taxon>Ecdysozoa</taxon>
        <taxon>Nematoda</taxon>
        <taxon>Chromadorea</taxon>
        <taxon>Rhabditida</taxon>
        <taxon>Tylenchina</taxon>
        <taxon>Tylenchomorpha</taxon>
        <taxon>Tylenchoidea</taxon>
        <taxon>Heteroderidae</taxon>
        <taxon>Heteroderinae</taxon>
        <taxon>Heterodera</taxon>
    </lineage>
</organism>
<dbReference type="PANTHER" id="PTHR45774">
    <property type="entry name" value="BTB/POZ DOMAIN-CONTAINING"/>
    <property type="match status" value="1"/>
</dbReference>
<evidence type="ECO:0000313" key="3">
    <source>
        <dbReference type="Proteomes" id="UP001620626"/>
    </source>
</evidence>
<dbReference type="Pfam" id="PF22486">
    <property type="entry name" value="MATH_2"/>
    <property type="match status" value="1"/>
</dbReference>
<dbReference type="CDD" id="cd00121">
    <property type="entry name" value="MATH"/>
    <property type="match status" value="1"/>
</dbReference>
<dbReference type="SUPFAM" id="SSF54695">
    <property type="entry name" value="POZ domain"/>
    <property type="match status" value="2"/>
</dbReference>
<dbReference type="InterPro" id="IPR002083">
    <property type="entry name" value="MATH/TRAF_dom"/>
</dbReference>
<dbReference type="InterPro" id="IPR000210">
    <property type="entry name" value="BTB/POZ_dom"/>
</dbReference>
<dbReference type="Proteomes" id="UP001620626">
    <property type="component" value="Unassembled WGS sequence"/>
</dbReference>
<dbReference type="Pfam" id="PF07707">
    <property type="entry name" value="BACK"/>
    <property type="match status" value="1"/>
</dbReference>
<dbReference type="EMBL" id="JBICBT010000134">
    <property type="protein sequence ID" value="KAL3122451.1"/>
    <property type="molecule type" value="Genomic_DNA"/>
</dbReference>
<dbReference type="InterPro" id="IPR008974">
    <property type="entry name" value="TRAF-like"/>
</dbReference>
<accession>A0ABD2M4R8</accession>
<feature type="domain" description="MATH" evidence="1">
    <location>
        <begin position="372"/>
        <end position="506"/>
    </location>
</feature>
<gene>
    <name evidence="2" type="ORF">niasHT_006331</name>
</gene>
<evidence type="ECO:0000313" key="2">
    <source>
        <dbReference type="EMBL" id="KAL3122451.1"/>
    </source>
</evidence>
<dbReference type="Gene3D" id="3.30.710.10">
    <property type="entry name" value="Potassium Channel Kv1.1, Chain A"/>
    <property type="match status" value="2"/>
</dbReference>
<reference evidence="2 3" key="1">
    <citation type="submission" date="2024-10" db="EMBL/GenBank/DDBJ databases">
        <authorList>
            <person name="Kim D."/>
        </authorList>
    </citation>
    <scope>NUCLEOTIDE SEQUENCE [LARGE SCALE GENOMIC DNA]</scope>
    <source>
        <strain evidence="2">BH-2024</strain>
    </source>
</reference>
<dbReference type="PANTHER" id="PTHR45774:SF3">
    <property type="entry name" value="BTB (POZ) DOMAIN-CONTAINING 2B-RELATED"/>
    <property type="match status" value="1"/>
</dbReference>
<dbReference type="InterPro" id="IPR011333">
    <property type="entry name" value="SKP1/BTB/POZ_sf"/>
</dbReference>
<dbReference type="CDD" id="cd18186">
    <property type="entry name" value="BTB_POZ_ZBTB_KLHL-like"/>
    <property type="match status" value="1"/>
</dbReference>
<dbReference type="Gene3D" id="2.60.210.10">
    <property type="entry name" value="Apoptosis, Tumor Necrosis Factor Receptor Associated Protein 2, Chain A"/>
    <property type="match status" value="2"/>
</dbReference>
<name>A0ABD2M4R8_9BILA</name>
<dbReference type="SUPFAM" id="SSF49599">
    <property type="entry name" value="TRAF domain-like"/>
    <property type="match status" value="2"/>
</dbReference>
<dbReference type="InterPro" id="IPR011705">
    <property type="entry name" value="BACK"/>
</dbReference>